<dbReference type="GO" id="GO:0005886">
    <property type="term" value="C:plasma membrane"/>
    <property type="evidence" value="ECO:0007669"/>
    <property type="project" value="UniProtKB-SubCell"/>
</dbReference>
<evidence type="ECO:0000256" key="1">
    <source>
        <dbReference type="ARBA" id="ARBA00004401"/>
    </source>
</evidence>
<protein>
    <submittedName>
        <fullName evidence="9">Cell division protein FtsL</fullName>
    </submittedName>
</protein>
<accession>A0A4D6XLX0</accession>
<dbReference type="OrthoDB" id="6196803at2"/>
<dbReference type="PANTHER" id="PTHR37479:SF1">
    <property type="entry name" value="CELL DIVISION PROTEIN FTSL"/>
    <property type="match status" value="1"/>
</dbReference>
<keyword evidence="7" id="KW-0131">Cell cycle</keyword>
<evidence type="ECO:0000313" key="9">
    <source>
        <dbReference type="EMBL" id="QCI15908.1"/>
    </source>
</evidence>
<evidence type="ECO:0000256" key="4">
    <source>
        <dbReference type="ARBA" id="ARBA00022692"/>
    </source>
</evidence>
<evidence type="ECO:0000256" key="6">
    <source>
        <dbReference type="ARBA" id="ARBA00023136"/>
    </source>
</evidence>
<evidence type="ECO:0000256" key="5">
    <source>
        <dbReference type="ARBA" id="ARBA00022989"/>
    </source>
</evidence>
<comment type="subcellular location">
    <subcellularLocation>
        <location evidence="1">Cell membrane</location>
        <topology evidence="1">Single-pass type II membrane protein</topology>
    </subcellularLocation>
</comment>
<keyword evidence="2" id="KW-1003">Cell membrane</keyword>
<dbReference type="Proteomes" id="UP000298654">
    <property type="component" value="Chromosome"/>
</dbReference>
<evidence type="ECO:0000256" key="7">
    <source>
        <dbReference type="ARBA" id="ARBA00023306"/>
    </source>
</evidence>
<evidence type="ECO:0000256" key="2">
    <source>
        <dbReference type="ARBA" id="ARBA00022475"/>
    </source>
</evidence>
<dbReference type="GO" id="GO:0043093">
    <property type="term" value="P:FtsZ-dependent cytokinesis"/>
    <property type="evidence" value="ECO:0007669"/>
    <property type="project" value="TreeGrafter"/>
</dbReference>
<keyword evidence="3 9" id="KW-0132">Cell division</keyword>
<dbReference type="GO" id="GO:0032153">
    <property type="term" value="C:cell division site"/>
    <property type="evidence" value="ECO:0007669"/>
    <property type="project" value="TreeGrafter"/>
</dbReference>
<dbReference type="InterPro" id="IPR011922">
    <property type="entry name" value="Cell_div_FtsL"/>
</dbReference>
<evidence type="ECO:0000256" key="3">
    <source>
        <dbReference type="ARBA" id="ARBA00022618"/>
    </source>
</evidence>
<gene>
    <name evidence="9" type="ORF">D9V59_01110</name>
</gene>
<dbReference type="RefSeq" id="WP_158364282.1">
    <property type="nucleotide sequence ID" value="NZ_CP034900.1"/>
</dbReference>
<keyword evidence="6 8" id="KW-0472">Membrane</keyword>
<dbReference type="Pfam" id="PF04999">
    <property type="entry name" value="FtsL"/>
    <property type="match status" value="1"/>
</dbReference>
<organism evidence="9 10">
    <name type="scientific">Buchnera aphidicola</name>
    <name type="common">Artemisaphis artemisicola</name>
    <dbReference type="NCBI Taxonomy" id="1241836"/>
    <lineage>
        <taxon>Bacteria</taxon>
        <taxon>Pseudomonadati</taxon>
        <taxon>Pseudomonadota</taxon>
        <taxon>Gammaproteobacteria</taxon>
        <taxon>Enterobacterales</taxon>
        <taxon>Erwiniaceae</taxon>
        <taxon>Buchnera</taxon>
    </lineage>
</organism>
<dbReference type="PANTHER" id="PTHR37479">
    <property type="entry name" value="CELL DIVISION PROTEIN FTSL"/>
    <property type="match status" value="1"/>
</dbReference>
<keyword evidence="4 8" id="KW-0812">Transmembrane</keyword>
<dbReference type="EMBL" id="CP034900">
    <property type="protein sequence ID" value="QCI15908.1"/>
    <property type="molecule type" value="Genomic_DNA"/>
</dbReference>
<sequence length="83" mass="9766">MKNQRYDLIKIIKYDLFLYGKTHLILLIAIILSAICIVVTVYKTRLLVTQEENLILKKKEKDNTWRNLIIEKNSLSICSTVKK</sequence>
<proteinExistence type="predicted"/>
<evidence type="ECO:0000313" key="10">
    <source>
        <dbReference type="Proteomes" id="UP000298654"/>
    </source>
</evidence>
<reference evidence="9 10" key="2">
    <citation type="submission" date="2019-05" db="EMBL/GenBank/DDBJ databases">
        <title>Genome evolution of the obligate endosymbiont Buchnera aphidicola.</title>
        <authorList>
            <person name="Moran N.A."/>
        </authorList>
    </citation>
    <scope>NUCLEOTIDE SEQUENCE [LARGE SCALE GENOMIC DNA]</scope>
    <source>
        <strain evidence="9 10">Aar</strain>
    </source>
</reference>
<name>A0A4D6XLX0_9GAMM</name>
<keyword evidence="5 8" id="KW-1133">Transmembrane helix</keyword>
<feature type="transmembrane region" description="Helical" evidence="8">
    <location>
        <begin position="24"/>
        <end position="42"/>
    </location>
</feature>
<evidence type="ECO:0000256" key="8">
    <source>
        <dbReference type="SAM" id="Phobius"/>
    </source>
</evidence>
<reference evidence="9 10" key="1">
    <citation type="submission" date="2018-12" db="EMBL/GenBank/DDBJ databases">
        <authorList>
            <person name="Chong R.A."/>
        </authorList>
    </citation>
    <scope>NUCLEOTIDE SEQUENCE [LARGE SCALE GENOMIC DNA]</scope>
    <source>
        <strain evidence="9 10">Aar</strain>
    </source>
</reference>
<dbReference type="AlphaFoldDB" id="A0A4D6XLX0"/>